<feature type="transmembrane region" description="Helical" evidence="1">
    <location>
        <begin position="215"/>
        <end position="236"/>
    </location>
</feature>
<evidence type="ECO:0000256" key="1">
    <source>
        <dbReference type="SAM" id="Phobius"/>
    </source>
</evidence>
<feature type="transmembrane region" description="Helical" evidence="1">
    <location>
        <begin position="12"/>
        <end position="30"/>
    </location>
</feature>
<organism evidence="2 3">
    <name type="scientific">Steinernema hermaphroditum</name>
    <dbReference type="NCBI Taxonomy" id="289476"/>
    <lineage>
        <taxon>Eukaryota</taxon>
        <taxon>Metazoa</taxon>
        <taxon>Ecdysozoa</taxon>
        <taxon>Nematoda</taxon>
        <taxon>Chromadorea</taxon>
        <taxon>Rhabditida</taxon>
        <taxon>Tylenchina</taxon>
        <taxon>Panagrolaimomorpha</taxon>
        <taxon>Strongyloidoidea</taxon>
        <taxon>Steinernematidae</taxon>
        <taxon>Steinernema</taxon>
    </lineage>
</organism>
<feature type="transmembrane region" description="Helical" evidence="1">
    <location>
        <begin position="92"/>
        <end position="115"/>
    </location>
</feature>
<keyword evidence="3" id="KW-1185">Reference proteome</keyword>
<keyword evidence="1" id="KW-0812">Transmembrane</keyword>
<feature type="transmembrane region" description="Helical" evidence="1">
    <location>
        <begin position="51"/>
        <end position="72"/>
    </location>
</feature>
<dbReference type="SUPFAM" id="SSF81321">
    <property type="entry name" value="Family A G protein-coupled receptor-like"/>
    <property type="match status" value="1"/>
</dbReference>
<gene>
    <name evidence="2" type="ORF">QR680_010861</name>
</gene>
<proteinExistence type="predicted"/>
<dbReference type="Proteomes" id="UP001175271">
    <property type="component" value="Unassembled WGS sequence"/>
</dbReference>
<evidence type="ECO:0000313" key="2">
    <source>
        <dbReference type="EMBL" id="KAK0428543.1"/>
    </source>
</evidence>
<name>A0AA39IQD7_9BILA</name>
<keyword evidence="1" id="KW-0472">Membrane</keyword>
<dbReference type="InterPro" id="IPR019420">
    <property type="entry name" value="7TM_GPCR_serpentine_rcpt_Srbc"/>
</dbReference>
<accession>A0AA39IQD7</accession>
<evidence type="ECO:0008006" key="4">
    <source>
        <dbReference type="Google" id="ProtNLM"/>
    </source>
</evidence>
<feature type="transmembrane region" description="Helical" evidence="1">
    <location>
        <begin position="248"/>
        <end position="268"/>
    </location>
</feature>
<reference evidence="2" key="1">
    <citation type="submission" date="2023-06" db="EMBL/GenBank/DDBJ databases">
        <title>Genomic analysis of the entomopathogenic nematode Steinernema hermaphroditum.</title>
        <authorList>
            <person name="Schwarz E.M."/>
            <person name="Heppert J.K."/>
            <person name="Baniya A."/>
            <person name="Schwartz H.T."/>
            <person name="Tan C.-H."/>
            <person name="Antoshechkin I."/>
            <person name="Sternberg P.W."/>
            <person name="Goodrich-Blair H."/>
            <person name="Dillman A.R."/>
        </authorList>
    </citation>
    <scope>NUCLEOTIDE SEQUENCE</scope>
    <source>
        <strain evidence="2">PS9179</strain>
        <tissue evidence="2">Whole animal</tissue>
    </source>
</reference>
<evidence type="ECO:0000313" key="3">
    <source>
        <dbReference type="Proteomes" id="UP001175271"/>
    </source>
</evidence>
<feature type="transmembrane region" description="Helical" evidence="1">
    <location>
        <begin position="166"/>
        <end position="190"/>
    </location>
</feature>
<comment type="caution">
    <text evidence="2">The sequence shown here is derived from an EMBL/GenBank/DDBJ whole genome shotgun (WGS) entry which is preliminary data.</text>
</comment>
<keyword evidence="1" id="KW-1133">Transmembrane helix</keyword>
<sequence>MNVDDKTYYISLANTLFSIVTIALNGAVIMHMSCKQKGKRSRHMSMITIKIVFDVVFATSVVVHMLCVMGKIGGKNTSEDWIFYSGNLEQSLIASLGTLNIFIAMDRLFAMRAVINYSIHFAQKIETMAVVVVSSTFILYFTIYMLTRKNSPEHQFIHLVDNSVLVLIQGMTILALLVGLMITALFLIILSHFTIEREVNVVTVFSTAVKKANKIVIYSMLLEFVFLVIPSGLGILLQYLSDSYVIDIMAPMTCFYTTLCAIVHYAILVRRKETSAVSSVQKTMS</sequence>
<protein>
    <recommendedName>
        <fullName evidence="4">G-protein coupled receptors family 1 profile domain-containing protein</fullName>
    </recommendedName>
</protein>
<dbReference type="EMBL" id="JAUCMV010000001">
    <property type="protein sequence ID" value="KAK0428543.1"/>
    <property type="molecule type" value="Genomic_DNA"/>
</dbReference>
<dbReference type="Pfam" id="PF10316">
    <property type="entry name" value="7TM_GPCR_Srbc"/>
    <property type="match status" value="1"/>
</dbReference>
<feature type="transmembrane region" description="Helical" evidence="1">
    <location>
        <begin position="127"/>
        <end position="146"/>
    </location>
</feature>
<dbReference type="AlphaFoldDB" id="A0AA39IQD7"/>